<gene>
    <name evidence="1" type="ORF">SLEP1_g13819</name>
</gene>
<keyword evidence="2" id="KW-1185">Reference proteome</keyword>
<reference evidence="1 2" key="1">
    <citation type="journal article" date="2021" name="Commun. Biol.">
        <title>The genome of Shorea leprosula (Dipterocarpaceae) highlights the ecological relevance of drought in aseasonal tropical rainforests.</title>
        <authorList>
            <person name="Ng K.K.S."/>
            <person name="Kobayashi M.J."/>
            <person name="Fawcett J.A."/>
            <person name="Hatakeyama M."/>
            <person name="Paape T."/>
            <person name="Ng C.H."/>
            <person name="Ang C.C."/>
            <person name="Tnah L.H."/>
            <person name="Lee C.T."/>
            <person name="Nishiyama T."/>
            <person name="Sese J."/>
            <person name="O'Brien M.J."/>
            <person name="Copetti D."/>
            <person name="Mohd Noor M.I."/>
            <person name="Ong R.C."/>
            <person name="Putra M."/>
            <person name="Sireger I.Z."/>
            <person name="Indrioko S."/>
            <person name="Kosugi Y."/>
            <person name="Izuno A."/>
            <person name="Isagi Y."/>
            <person name="Lee S.L."/>
            <person name="Shimizu K.K."/>
        </authorList>
    </citation>
    <scope>NUCLEOTIDE SEQUENCE [LARGE SCALE GENOMIC DNA]</scope>
    <source>
        <strain evidence="1">214</strain>
    </source>
</reference>
<accession>A0AAV5ISQ1</accession>
<dbReference type="EMBL" id="BPVZ01000016">
    <property type="protein sequence ID" value="GKV01254.1"/>
    <property type="molecule type" value="Genomic_DNA"/>
</dbReference>
<proteinExistence type="predicted"/>
<name>A0AAV5ISQ1_9ROSI</name>
<sequence>MMTTTVRLDQFMILKTIRPEFRRSQDRNLVTLLCEAFHGAVTVQCILFICRDADWNEAFNFSKDTKFLVQMCQKNPSRGGHVSVGKDQKVDLKNFKDIPDRTEAGAACCEGFFSRRGITCMIRKCVWRLEN</sequence>
<dbReference type="Proteomes" id="UP001054252">
    <property type="component" value="Unassembled WGS sequence"/>
</dbReference>
<protein>
    <submittedName>
        <fullName evidence="1">Uncharacterized protein</fullName>
    </submittedName>
</protein>
<evidence type="ECO:0000313" key="1">
    <source>
        <dbReference type="EMBL" id="GKV01254.1"/>
    </source>
</evidence>
<comment type="caution">
    <text evidence="1">The sequence shown here is derived from an EMBL/GenBank/DDBJ whole genome shotgun (WGS) entry which is preliminary data.</text>
</comment>
<organism evidence="1 2">
    <name type="scientific">Rubroshorea leprosula</name>
    <dbReference type="NCBI Taxonomy" id="152421"/>
    <lineage>
        <taxon>Eukaryota</taxon>
        <taxon>Viridiplantae</taxon>
        <taxon>Streptophyta</taxon>
        <taxon>Embryophyta</taxon>
        <taxon>Tracheophyta</taxon>
        <taxon>Spermatophyta</taxon>
        <taxon>Magnoliopsida</taxon>
        <taxon>eudicotyledons</taxon>
        <taxon>Gunneridae</taxon>
        <taxon>Pentapetalae</taxon>
        <taxon>rosids</taxon>
        <taxon>malvids</taxon>
        <taxon>Malvales</taxon>
        <taxon>Dipterocarpaceae</taxon>
        <taxon>Rubroshorea</taxon>
    </lineage>
</organism>
<dbReference type="AlphaFoldDB" id="A0AAV5ISQ1"/>
<evidence type="ECO:0000313" key="2">
    <source>
        <dbReference type="Proteomes" id="UP001054252"/>
    </source>
</evidence>